<evidence type="ECO:0000313" key="2">
    <source>
        <dbReference type="Proteomes" id="UP001162501"/>
    </source>
</evidence>
<dbReference type="Proteomes" id="UP001162501">
    <property type="component" value="Chromosome 10"/>
</dbReference>
<name>A0ACB0DTR8_RANTA</name>
<evidence type="ECO:0000313" key="1">
    <source>
        <dbReference type="EMBL" id="CAI9691702.1"/>
    </source>
</evidence>
<proteinExistence type="predicted"/>
<accession>A0ACB0DTR8</accession>
<dbReference type="EMBL" id="OX596094">
    <property type="protein sequence ID" value="CAI9691702.1"/>
    <property type="molecule type" value="Genomic_DNA"/>
</dbReference>
<gene>
    <name evidence="1" type="ORF">MRATA1EN3_LOCUS2915</name>
</gene>
<reference evidence="1" key="1">
    <citation type="submission" date="2023-05" db="EMBL/GenBank/DDBJ databases">
        <authorList>
            <consortium name="ELIXIR-Norway"/>
        </authorList>
    </citation>
    <scope>NUCLEOTIDE SEQUENCE</scope>
</reference>
<sequence>MISAHFSPSHGYPQASHPLHCYPGHFPKSDLAFSEMPTDLRPRVPLQWFLTWDTEFGDAAPVFSTPEVRLSRHEMMMNLSKIFFRGEEEPLWDLELDLDFDLRDLERSLELERELEREGEGERDEDHESADRDFD</sequence>
<organism evidence="1 2">
    <name type="scientific">Rangifer tarandus platyrhynchus</name>
    <name type="common">Svalbard reindeer</name>
    <dbReference type="NCBI Taxonomy" id="3082113"/>
    <lineage>
        <taxon>Eukaryota</taxon>
        <taxon>Metazoa</taxon>
        <taxon>Chordata</taxon>
        <taxon>Craniata</taxon>
        <taxon>Vertebrata</taxon>
        <taxon>Euteleostomi</taxon>
        <taxon>Mammalia</taxon>
        <taxon>Eutheria</taxon>
        <taxon>Laurasiatheria</taxon>
        <taxon>Artiodactyla</taxon>
        <taxon>Ruminantia</taxon>
        <taxon>Pecora</taxon>
        <taxon>Cervidae</taxon>
        <taxon>Odocoileinae</taxon>
        <taxon>Rangifer</taxon>
    </lineage>
</organism>
<protein>
    <submittedName>
        <fullName evidence="1">Uncharacterized protein</fullName>
    </submittedName>
</protein>